<evidence type="ECO:0000256" key="6">
    <source>
        <dbReference type="ARBA" id="ARBA00023295"/>
    </source>
</evidence>
<dbReference type="GO" id="GO:0008810">
    <property type="term" value="F:cellulase activity"/>
    <property type="evidence" value="ECO:0007669"/>
    <property type="project" value="UniProtKB-EC"/>
</dbReference>
<feature type="active site" evidence="8">
    <location>
        <position position="522"/>
    </location>
</feature>
<organism evidence="12 13">
    <name type="scientific">Theobroma cacao</name>
    <name type="common">Cacao</name>
    <name type="synonym">Cocoa</name>
    <dbReference type="NCBI Taxonomy" id="3641"/>
    <lineage>
        <taxon>Eukaryota</taxon>
        <taxon>Viridiplantae</taxon>
        <taxon>Streptophyta</taxon>
        <taxon>Embryophyta</taxon>
        <taxon>Tracheophyta</taxon>
        <taxon>Spermatophyta</taxon>
        <taxon>Magnoliopsida</taxon>
        <taxon>eudicotyledons</taxon>
        <taxon>Gunneridae</taxon>
        <taxon>Pentapetalae</taxon>
        <taxon>rosids</taxon>
        <taxon>malvids</taxon>
        <taxon>Malvales</taxon>
        <taxon>Malvaceae</taxon>
        <taxon>Byttnerioideae</taxon>
        <taxon>Theobroma</taxon>
    </lineage>
</organism>
<feature type="transmembrane region" description="Helical" evidence="10">
    <location>
        <begin position="78"/>
        <end position="99"/>
    </location>
</feature>
<evidence type="ECO:0000256" key="10">
    <source>
        <dbReference type="SAM" id="Phobius"/>
    </source>
</evidence>
<keyword evidence="10" id="KW-0472">Membrane</keyword>
<sequence>MTGSSTSASDADKYSATYVHTISEAGRLLPSASKWNSIELDFKVLPQSSTGYDSLPSSYSKSYDYELVITDKTHYKRFLYISSTVAFLILALGLVLHFLPRKNHHHESAKNLSLAVNQAITFFDAQKSGNYPSKSPIKFRGSSGLRDGNTGNTRADLVGGFYDSGNNIKFTFPAAYTITLLSWSVIEYHQKYEDIGELEHIKDVIRWGSDYLLKVFVAPNATSEPTILYSQVGSAGNDTQNPGSNDINCWQRPEDMNYERPVSVCDETASDLAGEIVAALSAASIVFKEENEYSQRLTKAAEKLYGITEKKDKIHKAVTYTTIDACGGEARKFYNSSGYKDELVWGGTWLFFATGNYTYLDYATTNFAAASNNETIADKGIFYWNNKLTATAALLTRLRFFHDLGFPYEKALGLSSKMTDQLMCSYLSKQNFNRTPGGLILLRPDYGEPLQFAATASFLSKLYKDYLTLLGRSGGNCTKCDGFSLEMLQSFSISQVNYILGDNPRKMSYMVGFGDHYPTKVHHRSASIPWDGQFHSCAEGNRWLRSQDRNPNILLGAMVAGPDHFDGFSDERDKPWFTEPSIASNAGLVAALIANHGPNLGLDQMGIFEKVQLDSRVP</sequence>
<dbReference type="eggNOG" id="ENOG502QPI6">
    <property type="taxonomic scope" value="Eukaryota"/>
</dbReference>
<evidence type="ECO:0000256" key="3">
    <source>
        <dbReference type="ARBA" id="ARBA00022801"/>
    </source>
</evidence>
<evidence type="ECO:0000313" key="13">
    <source>
        <dbReference type="Proteomes" id="UP000026915"/>
    </source>
</evidence>
<evidence type="ECO:0000256" key="5">
    <source>
        <dbReference type="ARBA" id="ARBA00023277"/>
    </source>
</evidence>
<evidence type="ECO:0000313" key="12">
    <source>
        <dbReference type="EMBL" id="EOY16644.1"/>
    </source>
</evidence>
<evidence type="ECO:0000256" key="9">
    <source>
        <dbReference type="RuleBase" id="RU361166"/>
    </source>
</evidence>
<dbReference type="PROSITE" id="PS00592">
    <property type="entry name" value="GH9_2"/>
    <property type="match status" value="1"/>
</dbReference>
<dbReference type="InterPro" id="IPR012341">
    <property type="entry name" value="6hp_glycosidase-like_sf"/>
</dbReference>
<evidence type="ECO:0000256" key="8">
    <source>
        <dbReference type="PROSITE-ProRule" id="PRU10059"/>
    </source>
</evidence>
<keyword evidence="7 8" id="KW-0624">Polysaccharide degradation</keyword>
<dbReference type="InterPro" id="IPR008928">
    <property type="entry name" value="6-hairpin_glycosidase_sf"/>
</dbReference>
<dbReference type="Pfam" id="PF00759">
    <property type="entry name" value="Glyco_hydro_9"/>
    <property type="match status" value="1"/>
</dbReference>
<dbReference type="InterPro" id="IPR001701">
    <property type="entry name" value="Glyco_hydro_9"/>
</dbReference>
<keyword evidence="3 8" id="KW-0378">Hydrolase</keyword>
<evidence type="ECO:0000256" key="1">
    <source>
        <dbReference type="ARBA" id="ARBA00000966"/>
    </source>
</evidence>
<dbReference type="InterPro" id="IPR018221">
    <property type="entry name" value="Glyco_hydro_9_His_AS"/>
</dbReference>
<comment type="catalytic activity">
    <reaction evidence="1 9">
        <text>Endohydrolysis of (1-&gt;4)-beta-D-glucosidic linkages in cellulose, lichenin and cereal beta-D-glucans.</text>
        <dbReference type="EC" id="3.2.1.4"/>
    </reaction>
</comment>
<proteinExistence type="inferred from homology"/>
<keyword evidence="13" id="KW-1185">Reference proteome</keyword>
<evidence type="ECO:0000256" key="2">
    <source>
        <dbReference type="ARBA" id="ARBA00007072"/>
    </source>
</evidence>
<dbReference type="EC" id="3.2.1.4" evidence="9"/>
<evidence type="ECO:0000259" key="11">
    <source>
        <dbReference type="Pfam" id="PF00759"/>
    </source>
</evidence>
<dbReference type="Gene3D" id="1.50.10.10">
    <property type="match status" value="1"/>
</dbReference>
<keyword evidence="6 8" id="KW-0326">Glycosidase</keyword>
<reference evidence="12 13" key="1">
    <citation type="journal article" date="2013" name="Genome Biol.">
        <title>The genome sequence of the most widely cultivated cacao type and its use to identify candidate genes regulating pod color.</title>
        <authorList>
            <person name="Motamayor J.C."/>
            <person name="Mockaitis K."/>
            <person name="Schmutz J."/>
            <person name="Haiminen N."/>
            <person name="Iii D.L."/>
            <person name="Cornejo O."/>
            <person name="Findley S.D."/>
            <person name="Zheng P."/>
            <person name="Utro F."/>
            <person name="Royaert S."/>
            <person name="Saski C."/>
            <person name="Jenkins J."/>
            <person name="Podicheti R."/>
            <person name="Zhao M."/>
            <person name="Scheffler B.E."/>
            <person name="Stack J.C."/>
            <person name="Feltus F.A."/>
            <person name="Mustiga G.M."/>
            <person name="Amores F."/>
            <person name="Phillips W."/>
            <person name="Marelli J.P."/>
            <person name="May G.D."/>
            <person name="Shapiro H."/>
            <person name="Ma J."/>
            <person name="Bustamante C.D."/>
            <person name="Schnell R.J."/>
            <person name="Main D."/>
            <person name="Gilbert D."/>
            <person name="Parida L."/>
            <person name="Kuhn D.N."/>
        </authorList>
    </citation>
    <scope>NUCLEOTIDE SEQUENCE [LARGE SCALE GENOMIC DNA]</scope>
    <source>
        <strain evidence="13">cv. Matina 1-6</strain>
    </source>
</reference>
<dbReference type="InParanoid" id="A0A061FQ48"/>
<feature type="domain" description="Glycoside hydrolase family 9" evidence="11">
    <location>
        <begin position="115"/>
        <end position="592"/>
    </location>
</feature>
<evidence type="ECO:0000256" key="4">
    <source>
        <dbReference type="ARBA" id="ARBA00023001"/>
    </source>
</evidence>
<accession>A0A061FQ48</accession>
<dbReference type="PANTHER" id="PTHR22298">
    <property type="entry name" value="ENDO-1,4-BETA-GLUCANASE"/>
    <property type="match status" value="1"/>
</dbReference>
<dbReference type="HOGENOM" id="CLU_008926_1_3_1"/>
<dbReference type="STRING" id="3641.A0A061FQ48"/>
<dbReference type="GO" id="GO:0030245">
    <property type="term" value="P:cellulose catabolic process"/>
    <property type="evidence" value="ECO:0007669"/>
    <property type="project" value="UniProtKB-KW"/>
</dbReference>
<dbReference type="Gramene" id="EOY16644">
    <property type="protein sequence ID" value="EOY16644"/>
    <property type="gene ID" value="TCM_035466"/>
</dbReference>
<keyword evidence="10" id="KW-1133">Transmembrane helix</keyword>
<evidence type="ECO:0000256" key="7">
    <source>
        <dbReference type="ARBA" id="ARBA00023326"/>
    </source>
</evidence>
<protein>
    <recommendedName>
        <fullName evidence="9">Endoglucanase</fullName>
        <ecNumber evidence="9">3.2.1.4</ecNumber>
    </recommendedName>
</protein>
<dbReference type="SUPFAM" id="SSF48208">
    <property type="entry name" value="Six-hairpin glycosidases"/>
    <property type="match status" value="1"/>
</dbReference>
<name>A0A061FQ48_THECC</name>
<keyword evidence="10" id="KW-0812">Transmembrane</keyword>
<gene>
    <name evidence="12" type="ORF">TCM_035466</name>
</gene>
<dbReference type="OMA" id="VWGGTWL"/>
<keyword evidence="4 9" id="KW-0136">Cellulose degradation</keyword>
<keyword evidence="5 8" id="KW-0119">Carbohydrate metabolism</keyword>
<dbReference type="Proteomes" id="UP000026915">
    <property type="component" value="Chromosome 8"/>
</dbReference>
<dbReference type="EMBL" id="CM001886">
    <property type="protein sequence ID" value="EOY16644.1"/>
    <property type="molecule type" value="Genomic_DNA"/>
</dbReference>
<dbReference type="AlphaFoldDB" id="A0A061FQ48"/>
<comment type="similarity">
    <text evidence="2 8 9">Belongs to the glycosyl hydrolase 9 (cellulase E) family.</text>
</comment>